<dbReference type="GO" id="GO:0000257">
    <property type="term" value="F:nitrilase activity"/>
    <property type="evidence" value="ECO:0007669"/>
    <property type="project" value="UniProtKB-ARBA"/>
</dbReference>
<dbReference type="Proteomes" id="UP000054383">
    <property type="component" value="Unassembled WGS sequence"/>
</dbReference>
<evidence type="ECO:0000313" key="5">
    <source>
        <dbReference type="EMBL" id="CRG90857.1"/>
    </source>
</evidence>
<dbReference type="InterPro" id="IPR036526">
    <property type="entry name" value="C-N_Hydrolase_sf"/>
</dbReference>
<dbReference type="EMBL" id="CVMT01000008">
    <property type="protein sequence ID" value="CRG90857.1"/>
    <property type="molecule type" value="Genomic_DNA"/>
</dbReference>
<dbReference type="Pfam" id="PF00795">
    <property type="entry name" value="CN_hydrolase"/>
    <property type="match status" value="1"/>
</dbReference>
<dbReference type="PROSITE" id="PS50263">
    <property type="entry name" value="CN_HYDROLASE"/>
    <property type="match status" value="1"/>
</dbReference>
<organism evidence="5 6">
    <name type="scientific">Talaromyces islandicus</name>
    <name type="common">Penicillium islandicum</name>
    <dbReference type="NCBI Taxonomy" id="28573"/>
    <lineage>
        <taxon>Eukaryota</taxon>
        <taxon>Fungi</taxon>
        <taxon>Dikarya</taxon>
        <taxon>Ascomycota</taxon>
        <taxon>Pezizomycotina</taxon>
        <taxon>Eurotiomycetes</taxon>
        <taxon>Eurotiomycetidae</taxon>
        <taxon>Eurotiales</taxon>
        <taxon>Trichocomaceae</taxon>
        <taxon>Talaromyces</taxon>
        <taxon>Talaromyces sect. Islandici</taxon>
    </lineage>
</organism>
<dbReference type="OrthoDB" id="10250282at2759"/>
<feature type="domain" description="CN hydrolase" evidence="4">
    <location>
        <begin position="5"/>
        <end position="381"/>
    </location>
</feature>
<dbReference type="SUPFAM" id="SSF56317">
    <property type="entry name" value="Carbon-nitrogen hydrolase"/>
    <property type="match status" value="1"/>
</dbReference>
<dbReference type="OMA" id="HIAVWPG"/>
<comment type="similarity">
    <text evidence="1">Belongs to the carbon-nitrogen hydrolase superfamily. Nitrilase family.</text>
</comment>
<dbReference type="InterPro" id="IPR003010">
    <property type="entry name" value="C-N_Hydrolase"/>
</dbReference>
<proteinExistence type="inferred from homology"/>
<dbReference type="PANTHER" id="PTHR46044">
    <property type="entry name" value="NITRILASE"/>
    <property type="match status" value="1"/>
</dbReference>
<evidence type="ECO:0000256" key="2">
    <source>
        <dbReference type="PROSITE-ProRule" id="PRU10139"/>
    </source>
</evidence>
<dbReference type="FunFam" id="3.60.110.10:FF:000016">
    <property type="entry name" value="Nitrilase blr3397"/>
    <property type="match status" value="1"/>
</dbReference>
<dbReference type="CDD" id="cd07564">
    <property type="entry name" value="nitrilases_CHs"/>
    <property type="match status" value="1"/>
</dbReference>
<dbReference type="InterPro" id="IPR000132">
    <property type="entry name" value="Nitrilase/CN_hydratase_CS"/>
</dbReference>
<dbReference type="AlphaFoldDB" id="A0A0U1M5Q2"/>
<dbReference type="Gene3D" id="3.60.110.10">
    <property type="entry name" value="Carbon-nitrogen hydrolase"/>
    <property type="match status" value="1"/>
</dbReference>
<name>A0A0U1M5Q2_TALIS</name>
<evidence type="ECO:0000256" key="3">
    <source>
        <dbReference type="SAM" id="MobiDB-lite"/>
    </source>
</evidence>
<sequence>MPKKLTLAAAQARTLATTQATLDALSRITHHAASRGVNVLLFPEAYLGGYPRTCDFGSAVGYREPSGRDQFLKYFNSAVDLGATPNGAGDDWVDRKLPTAKGKDKRGDGTREVLEKVAADTGVFLAVGLIERAGGSLYCAVLYVDPKRGVLGKRRKVMPTATERLIWAQGSPSTLKAVTTEINGVGLTIGAAICWENYMPLLRQSLYSQNVNLYLAPTADARDTWLPLMRTVACEGRAVVLSANQCVRESELPDWIRKTEEPEKPTAARKQSITTAEGPHEIVWPQSPGSQLHPDKKRDQMHSTVAVDDGDVNPLDKTQAKINAKSETADPYVSHGGSCIIGPLGEIIAGPIWDVCTDDAADPSIDESAVGSGLIVAEVDFEDCERGRLDLDVAGSYSRSDSFKLTVEGLDLNPPPL</sequence>
<dbReference type="PROSITE" id="PS00920">
    <property type="entry name" value="NITRIL_CHT_1"/>
    <property type="match status" value="1"/>
</dbReference>
<dbReference type="PROSITE" id="PS00921">
    <property type="entry name" value="NITRIL_CHT_2"/>
    <property type="match status" value="1"/>
</dbReference>
<protein>
    <recommendedName>
        <fullName evidence="4">CN hydrolase domain-containing protein</fullName>
    </recommendedName>
</protein>
<reference evidence="5 6" key="1">
    <citation type="submission" date="2015-04" db="EMBL/GenBank/DDBJ databases">
        <authorList>
            <person name="Syromyatnikov M.Y."/>
            <person name="Popov V.N."/>
        </authorList>
    </citation>
    <scope>NUCLEOTIDE SEQUENCE [LARGE SCALE GENOMIC DNA]</scope>
    <source>
        <strain evidence="5">WF-38-12</strain>
    </source>
</reference>
<feature type="active site" description="Proton acceptor" evidence="2">
    <location>
        <position position="44"/>
    </location>
</feature>
<feature type="region of interest" description="Disordered" evidence="3">
    <location>
        <begin position="257"/>
        <end position="315"/>
    </location>
</feature>
<evidence type="ECO:0000259" key="4">
    <source>
        <dbReference type="PROSITE" id="PS50263"/>
    </source>
</evidence>
<keyword evidence="6" id="KW-1185">Reference proteome</keyword>
<evidence type="ECO:0000313" key="6">
    <source>
        <dbReference type="Proteomes" id="UP000054383"/>
    </source>
</evidence>
<dbReference type="InterPro" id="IPR044149">
    <property type="entry name" value="Nitrilases_CHs"/>
</dbReference>
<dbReference type="STRING" id="28573.A0A0U1M5Q2"/>
<evidence type="ECO:0000256" key="1">
    <source>
        <dbReference type="ARBA" id="ARBA00008129"/>
    </source>
</evidence>
<accession>A0A0U1M5Q2</accession>
<dbReference type="GO" id="GO:0016836">
    <property type="term" value="F:hydro-lyase activity"/>
    <property type="evidence" value="ECO:0007669"/>
    <property type="project" value="UniProtKB-ARBA"/>
</dbReference>
<dbReference type="PANTHER" id="PTHR46044:SF1">
    <property type="entry name" value="CN HYDROLASE DOMAIN-CONTAINING PROTEIN"/>
    <property type="match status" value="1"/>
</dbReference>
<feature type="compositionally biased region" description="Basic and acidic residues" evidence="3">
    <location>
        <begin position="257"/>
        <end position="266"/>
    </location>
</feature>
<gene>
    <name evidence="5" type="ORF">PISL3812_07903</name>
</gene>